<evidence type="ECO:0000313" key="1">
    <source>
        <dbReference type="EMBL" id="KAI0287701.1"/>
    </source>
</evidence>
<keyword evidence="2" id="KW-1185">Reference proteome</keyword>
<evidence type="ECO:0000313" key="2">
    <source>
        <dbReference type="Proteomes" id="UP001203297"/>
    </source>
</evidence>
<protein>
    <submittedName>
        <fullName evidence="1">Uncharacterized protein</fullName>
    </submittedName>
</protein>
<accession>A0AAD4LTS9</accession>
<sequence length="59" mass="6576">MNNAPPPLRRTSIAAVLYFKWQTLLHYPTSIASCCGCSRTDSPSPVDAIELRKDVNGRR</sequence>
<comment type="caution">
    <text evidence="1">The sequence shown here is derived from an EMBL/GenBank/DDBJ whole genome shotgun (WGS) entry which is preliminary data.</text>
</comment>
<dbReference type="AlphaFoldDB" id="A0AAD4LTS9"/>
<gene>
    <name evidence="1" type="ORF">B0F90DRAFT_1214077</name>
</gene>
<dbReference type="EMBL" id="WTXG01000636">
    <property type="protein sequence ID" value="KAI0287701.1"/>
    <property type="molecule type" value="Genomic_DNA"/>
</dbReference>
<reference evidence="1" key="1">
    <citation type="journal article" date="2022" name="New Phytol.">
        <title>Evolutionary transition to the ectomycorrhizal habit in the genomes of a hyperdiverse lineage of mushroom-forming fungi.</title>
        <authorList>
            <person name="Looney B."/>
            <person name="Miyauchi S."/>
            <person name="Morin E."/>
            <person name="Drula E."/>
            <person name="Courty P.E."/>
            <person name="Kohler A."/>
            <person name="Kuo A."/>
            <person name="LaButti K."/>
            <person name="Pangilinan J."/>
            <person name="Lipzen A."/>
            <person name="Riley R."/>
            <person name="Andreopoulos W."/>
            <person name="He G."/>
            <person name="Johnson J."/>
            <person name="Nolan M."/>
            <person name="Tritt A."/>
            <person name="Barry K.W."/>
            <person name="Grigoriev I.V."/>
            <person name="Nagy L.G."/>
            <person name="Hibbett D."/>
            <person name="Henrissat B."/>
            <person name="Matheny P.B."/>
            <person name="Labbe J."/>
            <person name="Martin F.M."/>
        </authorList>
    </citation>
    <scope>NUCLEOTIDE SEQUENCE</scope>
    <source>
        <strain evidence="1">BPL690</strain>
    </source>
</reference>
<proteinExistence type="predicted"/>
<organism evidence="1 2">
    <name type="scientific">Multifurca ochricompacta</name>
    <dbReference type="NCBI Taxonomy" id="376703"/>
    <lineage>
        <taxon>Eukaryota</taxon>
        <taxon>Fungi</taxon>
        <taxon>Dikarya</taxon>
        <taxon>Basidiomycota</taxon>
        <taxon>Agaricomycotina</taxon>
        <taxon>Agaricomycetes</taxon>
        <taxon>Russulales</taxon>
        <taxon>Russulaceae</taxon>
        <taxon>Multifurca</taxon>
    </lineage>
</organism>
<dbReference type="Proteomes" id="UP001203297">
    <property type="component" value="Unassembled WGS sequence"/>
</dbReference>
<name>A0AAD4LTS9_9AGAM</name>